<dbReference type="InterPro" id="IPR000408">
    <property type="entry name" value="Reg_chr_condens"/>
</dbReference>
<dbReference type="GO" id="GO:0005737">
    <property type="term" value="C:cytoplasm"/>
    <property type="evidence" value="ECO:0007669"/>
    <property type="project" value="UniProtKB-SubCell"/>
</dbReference>
<dbReference type="CDD" id="cd00078">
    <property type="entry name" value="HECTc"/>
    <property type="match status" value="1"/>
</dbReference>
<keyword evidence="4" id="KW-0677">Repeat</keyword>
<dbReference type="Pfam" id="PF00632">
    <property type="entry name" value="HECT"/>
    <property type="match status" value="1"/>
</dbReference>
<evidence type="ECO:0000313" key="9">
    <source>
        <dbReference type="EMBL" id="CAF2055262.1"/>
    </source>
</evidence>
<dbReference type="Gene3D" id="3.90.1750.10">
    <property type="entry name" value="Hect, E3 ligase catalytic domains"/>
    <property type="match status" value="1"/>
</dbReference>
<proteinExistence type="predicted"/>
<feature type="repeat" description="RCC1" evidence="7">
    <location>
        <begin position="155"/>
        <end position="206"/>
    </location>
</feature>
<dbReference type="PANTHER" id="PTHR45622:SF76">
    <property type="entry name" value="HECT AND RLD DOMAIN CONTAINING E3 UBIQUITIN LIGASE 4, ISOFORM C"/>
    <property type="match status" value="1"/>
</dbReference>
<feature type="repeat" description="RCC1" evidence="7">
    <location>
        <begin position="1"/>
        <end position="53"/>
    </location>
</feature>
<feature type="repeat" description="RCC1" evidence="7">
    <location>
        <begin position="104"/>
        <end position="154"/>
    </location>
</feature>
<dbReference type="PROSITE" id="PS50237">
    <property type="entry name" value="HECT"/>
    <property type="match status" value="1"/>
</dbReference>
<feature type="active site" description="Glycyl thioester intermediate" evidence="6">
    <location>
        <position position="970"/>
    </location>
</feature>
<dbReference type="InterPro" id="IPR058923">
    <property type="entry name" value="RCC1-like_dom"/>
</dbReference>
<dbReference type="Gene3D" id="3.30.2160.10">
    <property type="entry name" value="Hect, E3 ligase catalytic domain"/>
    <property type="match status" value="1"/>
</dbReference>
<comment type="caution">
    <text evidence="9">The sequence shown here is derived from an EMBL/GenBank/DDBJ whole genome shotgun (WGS) entry which is preliminary data.</text>
</comment>
<evidence type="ECO:0000256" key="6">
    <source>
        <dbReference type="PROSITE-ProRule" id="PRU00104"/>
    </source>
</evidence>
<dbReference type="PROSITE" id="PS00626">
    <property type="entry name" value="RCC1_2"/>
    <property type="match status" value="1"/>
</dbReference>
<dbReference type="InterPro" id="IPR035983">
    <property type="entry name" value="Hect_E3_ubiquitin_ligase"/>
</dbReference>
<dbReference type="InterPro" id="IPR000569">
    <property type="entry name" value="HECT_dom"/>
</dbReference>
<evidence type="ECO:0000259" key="8">
    <source>
        <dbReference type="PROSITE" id="PS50237"/>
    </source>
</evidence>
<dbReference type="GO" id="GO:0004842">
    <property type="term" value="F:ubiquitin-protein transferase activity"/>
    <property type="evidence" value="ECO:0007669"/>
    <property type="project" value="InterPro"/>
</dbReference>
<evidence type="ECO:0000256" key="1">
    <source>
        <dbReference type="ARBA" id="ARBA00004496"/>
    </source>
</evidence>
<dbReference type="InterPro" id="IPR051709">
    <property type="entry name" value="Ub-ligase/GTPase-reg"/>
</dbReference>
<reference evidence="9" key="1">
    <citation type="submission" date="2021-02" db="EMBL/GenBank/DDBJ databases">
        <authorList>
            <person name="Nowell W R."/>
        </authorList>
    </citation>
    <scope>NUCLEOTIDE SEQUENCE</scope>
</reference>
<dbReference type="PANTHER" id="PTHR45622">
    <property type="entry name" value="UBIQUITIN-PROTEIN LIGASE E3A-RELATED"/>
    <property type="match status" value="1"/>
</dbReference>
<evidence type="ECO:0000256" key="5">
    <source>
        <dbReference type="ARBA" id="ARBA00022786"/>
    </source>
</evidence>
<protein>
    <recommendedName>
        <fullName evidence="8">HECT domain-containing protein</fullName>
    </recommendedName>
</protein>
<feature type="domain" description="HECT" evidence="8">
    <location>
        <begin position="673"/>
        <end position="1002"/>
    </location>
</feature>
<gene>
    <name evidence="9" type="ORF">MBJ925_LOCUS13928</name>
</gene>
<evidence type="ECO:0000256" key="3">
    <source>
        <dbReference type="ARBA" id="ARBA00022679"/>
    </source>
</evidence>
<dbReference type="SMART" id="SM00119">
    <property type="entry name" value="HECTc"/>
    <property type="match status" value="1"/>
</dbReference>
<dbReference type="AlphaFoldDB" id="A0A816Q1Y2"/>
<sequence>MLGWGVNSHGQLGLGPASLASFISVPQPVPFFDDHICIQVACSLTHSLFLLCDGTVCSAGNNEYSQLGREGRTTIPEKVILPQSEDAVQIACGQYFSMCLTLNGNIVVWGSISGKITNDDGLFYSKPECLKGFDNRRVIQIAAGYTHCLGLTDDGTVYALGINTHGQLGLGNSRDYKLATPIACLRGCPIVYIACGAYHSLIISKSGTVFTCGLNSAGQLGLGDTDTRIWPSNIKGLQQQKVAYAACGEKHSVVVTLDGGVFSFGCGIHGQLGHNSTNNELLPKKISELMGSQVTQIACGRSHTIIFLPNAGQVSVFGLACVGRHDTKITSYITIPQKLPIQFLPYKTMEQLEKQMSHDNVRLLSRQKSRQGDIEAIHQDIQVLGIYAGGHHTFVRISYQAQPPDDYRIYCMNRPILELTLEFAKWLHHASESLSEHIQSILLALPEAAPCFEALRIYLILPFCHIFENEELLETVAAPFAQATTSLKQKVDGRVLDCWILSVGRPYIERILEIYKPLVIKIIRILPSLSSLRTQQYQILLRAILELLKKVHNVSCNMAKPELLTYDAFYMKELNDSIDLKHDYDYWRLHQQRGDRKLISFCEYSFLFDLKAKIFLLQYNGQLEMQEAIKNAFLYNFETMMGAHVDTVNPLLVLHINRNNIVQDTINQLDKQKEENFKKPLQVYFQNEEGLDAGGIRKEFFLLLTKEILNPKYGMFTFYDETNTIWFSEHTVEDETMFKLIGTLCALAVYNVTIIDLPFPLVLYKKLLNKGKIDLDDMKSLSPTIYLSLKSLLNYTEDDLESALCFAFVIERDCFGETREIELKPGGSSIMVNQANKREFVDLYIDYIFNKSCEMQFQAFSTGFRRVINSKPLELFYPDELMLFVVGNTHYDWNEFQKKTEYKGEYHANHRVIQWFWQVFHKMNEIEKKKFLLFLTGSDRVPVFGWSQTLPMTIQRSYTDDIHLPASHTCFNILDLPTYSSKEILKTKLLEAIQHNQGFNLV</sequence>
<dbReference type="Pfam" id="PF25390">
    <property type="entry name" value="WD40_RLD"/>
    <property type="match status" value="1"/>
</dbReference>
<dbReference type="Gene3D" id="2.130.10.30">
    <property type="entry name" value="Regulator of chromosome condensation 1/beta-lactamase-inhibitor protein II"/>
    <property type="match status" value="2"/>
</dbReference>
<feature type="repeat" description="RCC1" evidence="7">
    <location>
        <begin position="54"/>
        <end position="103"/>
    </location>
</feature>
<dbReference type="EMBL" id="CAJNRE010006450">
    <property type="protein sequence ID" value="CAF2055262.1"/>
    <property type="molecule type" value="Genomic_DNA"/>
</dbReference>
<evidence type="ECO:0000256" key="2">
    <source>
        <dbReference type="ARBA" id="ARBA00022490"/>
    </source>
</evidence>
<dbReference type="SUPFAM" id="SSF56204">
    <property type="entry name" value="Hect, E3 ligase catalytic domain"/>
    <property type="match status" value="1"/>
</dbReference>
<feature type="repeat" description="RCC1" evidence="7">
    <location>
        <begin position="207"/>
        <end position="258"/>
    </location>
</feature>
<dbReference type="PROSITE" id="PS50012">
    <property type="entry name" value="RCC1_3"/>
    <property type="match status" value="6"/>
</dbReference>
<dbReference type="FunFam" id="3.30.2410.10:FF:000003">
    <property type="entry name" value="probable E3 ubiquitin-protein ligase HERC4 isoform X1"/>
    <property type="match status" value="1"/>
</dbReference>
<dbReference type="PRINTS" id="PR00633">
    <property type="entry name" value="RCCNDNSATION"/>
</dbReference>
<evidence type="ECO:0000256" key="7">
    <source>
        <dbReference type="PROSITE-ProRule" id="PRU00235"/>
    </source>
</evidence>
<dbReference type="SUPFAM" id="SSF50985">
    <property type="entry name" value="RCC1/BLIP-II"/>
    <property type="match status" value="1"/>
</dbReference>
<dbReference type="Proteomes" id="UP000663824">
    <property type="component" value="Unassembled WGS sequence"/>
</dbReference>
<keyword evidence="3" id="KW-0808">Transferase</keyword>
<dbReference type="InterPro" id="IPR009091">
    <property type="entry name" value="RCC1/BLIP-II"/>
</dbReference>
<name>A0A816Q1Y2_9BILA</name>
<organism evidence="9 10">
    <name type="scientific">Rotaria magnacalcarata</name>
    <dbReference type="NCBI Taxonomy" id="392030"/>
    <lineage>
        <taxon>Eukaryota</taxon>
        <taxon>Metazoa</taxon>
        <taxon>Spiralia</taxon>
        <taxon>Gnathifera</taxon>
        <taxon>Rotifera</taxon>
        <taxon>Eurotatoria</taxon>
        <taxon>Bdelloidea</taxon>
        <taxon>Philodinida</taxon>
        <taxon>Philodinidae</taxon>
        <taxon>Rotaria</taxon>
    </lineage>
</organism>
<evidence type="ECO:0000256" key="4">
    <source>
        <dbReference type="ARBA" id="ARBA00022737"/>
    </source>
</evidence>
<dbReference type="FunFam" id="3.30.2160.10:FF:000004">
    <property type="entry name" value="probable E3 ubiquitin-protein ligase HERC4 isoform X1"/>
    <property type="match status" value="1"/>
</dbReference>
<dbReference type="Gene3D" id="3.30.2410.10">
    <property type="entry name" value="Hect, E3 ligase catalytic domain"/>
    <property type="match status" value="1"/>
</dbReference>
<keyword evidence="2" id="KW-0963">Cytoplasm</keyword>
<keyword evidence="5 6" id="KW-0833">Ubl conjugation pathway</keyword>
<feature type="repeat" description="RCC1" evidence="7">
    <location>
        <begin position="259"/>
        <end position="310"/>
    </location>
</feature>
<accession>A0A816Q1Y2</accession>
<evidence type="ECO:0000313" key="10">
    <source>
        <dbReference type="Proteomes" id="UP000663824"/>
    </source>
</evidence>
<comment type="subcellular location">
    <subcellularLocation>
        <location evidence="1">Cytoplasm</location>
    </subcellularLocation>
</comment>